<evidence type="ECO:0000313" key="1">
    <source>
        <dbReference type="EMBL" id="PHJ99895.1"/>
    </source>
</evidence>
<sequence length="73" mass="8356">MDKKWLLVLIYTSLFIENTSIHQHLKQQGTIILPVFNFVSLANPPNFGFHFLDVPIEILGREPTPDFFSSPAN</sequence>
<protein>
    <submittedName>
        <fullName evidence="1">Uncharacterized protein</fullName>
    </submittedName>
</protein>
<comment type="caution">
    <text evidence="1">The sequence shown here is derived from an EMBL/GenBank/DDBJ whole genome shotgun (WGS) entry which is preliminary data.</text>
</comment>
<dbReference type="EMBL" id="LAHD01000085">
    <property type="protein sequence ID" value="PHJ99895.1"/>
    <property type="molecule type" value="Genomic_DNA"/>
</dbReference>
<evidence type="ECO:0000313" key="2">
    <source>
        <dbReference type="Proteomes" id="UP000222310"/>
    </source>
</evidence>
<accession>A0A9Q6EJN4</accession>
<dbReference type="Proteomes" id="UP000222310">
    <property type="component" value="Unassembled WGS sequence"/>
</dbReference>
<name>A0A9Q6EJN4_NOSLI</name>
<dbReference type="AlphaFoldDB" id="A0A9Q6EJN4"/>
<proteinExistence type="predicted"/>
<gene>
    <name evidence="1" type="ORF">VF08_24970</name>
</gene>
<organism evidence="1 2">
    <name type="scientific">Nostoc linckia z8</name>
    <dbReference type="NCBI Taxonomy" id="1628746"/>
    <lineage>
        <taxon>Bacteria</taxon>
        <taxon>Bacillati</taxon>
        <taxon>Cyanobacteriota</taxon>
        <taxon>Cyanophyceae</taxon>
        <taxon>Nostocales</taxon>
        <taxon>Nostocaceae</taxon>
        <taxon>Nostoc</taxon>
    </lineage>
</organism>
<reference evidence="1 2" key="1">
    <citation type="submission" date="2015-02" db="EMBL/GenBank/DDBJ databases">
        <title>Nostoc linckia genome annotation.</title>
        <authorList>
            <person name="Zhou Z."/>
        </authorList>
    </citation>
    <scope>NUCLEOTIDE SEQUENCE [LARGE SCALE GENOMIC DNA]</scope>
    <source>
        <strain evidence="2">z8</strain>
    </source>
</reference>